<evidence type="ECO:0000256" key="1">
    <source>
        <dbReference type="SAM" id="Phobius"/>
    </source>
</evidence>
<dbReference type="OrthoDB" id="444631at2759"/>
<feature type="transmembrane region" description="Helical" evidence="1">
    <location>
        <begin position="92"/>
        <end position="114"/>
    </location>
</feature>
<dbReference type="Proteomes" id="UP000800035">
    <property type="component" value="Unassembled WGS sequence"/>
</dbReference>
<reference evidence="2" key="1">
    <citation type="journal article" date="2020" name="Stud. Mycol.">
        <title>101 Dothideomycetes genomes: a test case for predicting lifestyles and emergence of pathogens.</title>
        <authorList>
            <person name="Haridas S."/>
            <person name="Albert R."/>
            <person name="Binder M."/>
            <person name="Bloem J."/>
            <person name="Labutti K."/>
            <person name="Salamov A."/>
            <person name="Andreopoulos B."/>
            <person name="Baker S."/>
            <person name="Barry K."/>
            <person name="Bills G."/>
            <person name="Bluhm B."/>
            <person name="Cannon C."/>
            <person name="Castanera R."/>
            <person name="Culley D."/>
            <person name="Daum C."/>
            <person name="Ezra D."/>
            <person name="Gonzalez J."/>
            <person name="Henrissat B."/>
            <person name="Kuo A."/>
            <person name="Liang C."/>
            <person name="Lipzen A."/>
            <person name="Lutzoni F."/>
            <person name="Magnuson J."/>
            <person name="Mondo S."/>
            <person name="Nolan M."/>
            <person name="Ohm R."/>
            <person name="Pangilinan J."/>
            <person name="Park H.-J."/>
            <person name="Ramirez L."/>
            <person name="Alfaro M."/>
            <person name="Sun H."/>
            <person name="Tritt A."/>
            <person name="Yoshinaga Y."/>
            <person name="Zwiers L.-H."/>
            <person name="Turgeon B."/>
            <person name="Goodwin S."/>
            <person name="Spatafora J."/>
            <person name="Crous P."/>
            <person name="Grigoriev I."/>
        </authorList>
    </citation>
    <scope>NUCLEOTIDE SEQUENCE</scope>
    <source>
        <strain evidence="2">CBS 675.92</strain>
    </source>
</reference>
<dbReference type="AlphaFoldDB" id="A0A6A5TW41"/>
<gene>
    <name evidence="2" type="ORF">CC80DRAFT_412196</name>
</gene>
<proteinExistence type="predicted"/>
<dbReference type="EMBL" id="ML976990">
    <property type="protein sequence ID" value="KAF1957113.1"/>
    <property type="molecule type" value="Genomic_DNA"/>
</dbReference>
<feature type="transmembrane region" description="Helical" evidence="1">
    <location>
        <begin position="53"/>
        <end position="71"/>
    </location>
</feature>
<sequence>MINDYFLVAALPILFIALGLLQSILSALFEIEKSSIFIAQVLQPRLPGTTPRLTAAVELLWVTIYCVKFCFLAQFRFHKPPYAYVNVHLTRYYWSTIGICAAAFLITIAEPIVLCSTSKNCRYADQSSNVAWETAVSVIDIITDLLVISIQILLIHMANFTRSDTIINCTFKSLSIFAIVIAATRLGLQYDSQARRINYVSFTFLLAIEAAIAIIMASISSHRVVLLNWLEEHRTRKAANVSRPRMHKRWRTSQGLDNAMEPSATRDISLSSLPIQAPVANTPGSSTL</sequence>
<keyword evidence="1" id="KW-0812">Transmembrane</keyword>
<organism evidence="2 3">
    <name type="scientific">Byssothecium circinans</name>
    <dbReference type="NCBI Taxonomy" id="147558"/>
    <lineage>
        <taxon>Eukaryota</taxon>
        <taxon>Fungi</taxon>
        <taxon>Dikarya</taxon>
        <taxon>Ascomycota</taxon>
        <taxon>Pezizomycotina</taxon>
        <taxon>Dothideomycetes</taxon>
        <taxon>Pleosporomycetidae</taxon>
        <taxon>Pleosporales</taxon>
        <taxon>Massarineae</taxon>
        <taxon>Massarinaceae</taxon>
        <taxon>Byssothecium</taxon>
    </lineage>
</organism>
<feature type="transmembrane region" description="Helical" evidence="1">
    <location>
        <begin position="199"/>
        <end position="219"/>
    </location>
</feature>
<keyword evidence="1" id="KW-0472">Membrane</keyword>
<evidence type="ECO:0000313" key="2">
    <source>
        <dbReference type="EMBL" id="KAF1957113.1"/>
    </source>
</evidence>
<keyword evidence="1" id="KW-1133">Transmembrane helix</keyword>
<evidence type="ECO:0000313" key="3">
    <source>
        <dbReference type="Proteomes" id="UP000800035"/>
    </source>
</evidence>
<accession>A0A6A5TW41</accession>
<keyword evidence="3" id="KW-1185">Reference proteome</keyword>
<protein>
    <recommendedName>
        <fullName evidence="4">Integral membrane protein</fullName>
    </recommendedName>
</protein>
<evidence type="ECO:0008006" key="4">
    <source>
        <dbReference type="Google" id="ProtNLM"/>
    </source>
</evidence>
<feature type="transmembrane region" description="Helical" evidence="1">
    <location>
        <begin position="166"/>
        <end position="187"/>
    </location>
</feature>
<feature type="transmembrane region" description="Helical" evidence="1">
    <location>
        <begin position="134"/>
        <end position="154"/>
    </location>
</feature>
<name>A0A6A5TW41_9PLEO</name>